<dbReference type="AlphaFoldDB" id="A0A399SSQ6"/>
<comment type="caution">
    <text evidence="2">The sequence shown here is derived from an EMBL/GenBank/DDBJ whole genome shotgun (WGS) entry which is preliminary data.</text>
</comment>
<organism evidence="2 3">
    <name type="scientific">Maribellus luteus</name>
    <dbReference type="NCBI Taxonomy" id="2305463"/>
    <lineage>
        <taxon>Bacteria</taxon>
        <taxon>Pseudomonadati</taxon>
        <taxon>Bacteroidota</taxon>
        <taxon>Bacteroidia</taxon>
        <taxon>Marinilabiliales</taxon>
        <taxon>Prolixibacteraceae</taxon>
        <taxon>Maribellus</taxon>
    </lineage>
</organism>
<keyword evidence="1" id="KW-0812">Transmembrane</keyword>
<feature type="transmembrane region" description="Helical" evidence="1">
    <location>
        <begin position="6"/>
        <end position="27"/>
    </location>
</feature>
<keyword evidence="1" id="KW-1133">Transmembrane helix</keyword>
<evidence type="ECO:0008006" key="4">
    <source>
        <dbReference type="Google" id="ProtNLM"/>
    </source>
</evidence>
<evidence type="ECO:0000313" key="2">
    <source>
        <dbReference type="EMBL" id="RIJ45491.1"/>
    </source>
</evidence>
<gene>
    <name evidence="2" type="ORF">D1614_22740</name>
</gene>
<dbReference type="Proteomes" id="UP000265926">
    <property type="component" value="Unassembled WGS sequence"/>
</dbReference>
<dbReference type="OrthoDB" id="800044at2"/>
<evidence type="ECO:0000313" key="3">
    <source>
        <dbReference type="Proteomes" id="UP000265926"/>
    </source>
</evidence>
<reference evidence="2 3" key="1">
    <citation type="submission" date="2018-08" db="EMBL/GenBank/DDBJ databases">
        <title>Pallidiluteibacterium maritimus gen. nov., sp. nov., isolated from coastal sediment.</title>
        <authorList>
            <person name="Zhou L.Y."/>
        </authorList>
    </citation>
    <scope>NUCLEOTIDE SEQUENCE [LARGE SCALE GENOMIC DNA]</scope>
    <source>
        <strain evidence="2 3">XSD2</strain>
    </source>
</reference>
<sequence>MKPEVIQIVTLAITLIGIVVAIITIIVQSNMTRKQMRLNFFADYTKRYQEIILNFPETINQSDFDYSKLEPEVRDKTLRYMRAYFDLCSEEFYLSQSKRIESEIWEEWSEGIKYTFSKKAFRDAWEIVNLDSKFYSQFKAWVEKELLNS</sequence>
<dbReference type="EMBL" id="QWGR01000024">
    <property type="protein sequence ID" value="RIJ45491.1"/>
    <property type="molecule type" value="Genomic_DNA"/>
</dbReference>
<protein>
    <recommendedName>
        <fullName evidence="4">DUF4760 domain-containing protein</fullName>
    </recommendedName>
</protein>
<keyword evidence="3" id="KW-1185">Reference proteome</keyword>
<evidence type="ECO:0000256" key="1">
    <source>
        <dbReference type="SAM" id="Phobius"/>
    </source>
</evidence>
<accession>A0A399SSQ6</accession>
<dbReference type="RefSeq" id="WP_119440300.1">
    <property type="nucleotide sequence ID" value="NZ_QWGR01000024.1"/>
</dbReference>
<proteinExistence type="predicted"/>
<name>A0A399SSQ6_9BACT</name>
<keyword evidence="1" id="KW-0472">Membrane</keyword>